<proteinExistence type="predicted"/>
<dbReference type="Proteomes" id="UP001151760">
    <property type="component" value="Unassembled WGS sequence"/>
</dbReference>
<keyword evidence="2" id="KW-1185">Reference proteome</keyword>
<comment type="caution">
    <text evidence="1">The sequence shown here is derived from an EMBL/GenBank/DDBJ whole genome shotgun (WGS) entry which is preliminary data.</text>
</comment>
<organism evidence="1 2">
    <name type="scientific">Tanacetum coccineum</name>
    <dbReference type="NCBI Taxonomy" id="301880"/>
    <lineage>
        <taxon>Eukaryota</taxon>
        <taxon>Viridiplantae</taxon>
        <taxon>Streptophyta</taxon>
        <taxon>Embryophyta</taxon>
        <taxon>Tracheophyta</taxon>
        <taxon>Spermatophyta</taxon>
        <taxon>Magnoliopsida</taxon>
        <taxon>eudicotyledons</taxon>
        <taxon>Gunneridae</taxon>
        <taxon>Pentapetalae</taxon>
        <taxon>asterids</taxon>
        <taxon>campanulids</taxon>
        <taxon>Asterales</taxon>
        <taxon>Asteraceae</taxon>
        <taxon>Asteroideae</taxon>
        <taxon>Anthemideae</taxon>
        <taxon>Anthemidinae</taxon>
        <taxon>Tanacetum</taxon>
    </lineage>
</organism>
<reference evidence="1" key="2">
    <citation type="submission" date="2022-01" db="EMBL/GenBank/DDBJ databases">
        <authorList>
            <person name="Yamashiro T."/>
            <person name="Shiraishi A."/>
            <person name="Satake H."/>
            <person name="Nakayama K."/>
        </authorList>
    </citation>
    <scope>NUCLEOTIDE SEQUENCE</scope>
</reference>
<sequence>MMEQQVRSLIEETLLVVVVKLIGLDRQVEELRMNCKFVEKVMTAVVDTKKCCIESCCLDKKRCDDDWQPIQVDPDTFHASSVPHFQELAPLRLKTIQEFGVNLDLLHCHSNDVYAIH</sequence>
<evidence type="ECO:0000313" key="1">
    <source>
        <dbReference type="EMBL" id="GJT36177.1"/>
    </source>
</evidence>
<reference evidence="1" key="1">
    <citation type="journal article" date="2022" name="Int. J. Mol. Sci.">
        <title>Draft Genome of Tanacetum Coccineum: Genomic Comparison of Closely Related Tanacetum-Family Plants.</title>
        <authorList>
            <person name="Yamashiro T."/>
            <person name="Shiraishi A."/>
            <person name="Nakayama K."/>
            <person name="Satake H."/>
        </authorList>
    </citation>
    <scope>NUCLEOTIDE SEQUENCE</scope>
</reference>
<protein>
    <submittedName>
        <fullName evidence="1">Uncharacterized protein</fullName>
    </submittedName>
</protein>
<dbReference type="EMBL" id="BQNB010015115">
    <property type="protein sequence ID" value="GJT36177.1"/>
    <property type="molecule type" value="Genomic_DNA"/>
</dbReference>
<name>A0ABQ5DB19_9ASTR</name>
<gene>
    <name evidence="1" type="ORF">Tco_0926596</name>
</gene>
<evidence type="ECO:0000313" key="2">
    <source>
        <dbReference type="Proteomes" id="UP001151760"/>
    </source>
</evidence>
<accession>A0ABQ5DB19</accession>